<protein>
    <submittedName>
        <fullName evidence="2">Oxidoreductase</fullName>
    </submittedName>
</protein>
<dbReference type="PROSITE" id="PS00061">
    <property type="entry name" value="ADH_SHORT"/>
    <property type="match status" value="1"/>
</dbReference>
<comment type="caution">
    <text evidence="2">The sequence shown here is derived from an EMBL/GenBank/DDBJ whole genome shotgun (WGS) entry which is preliminary data.</text>
</comment>
<dbReference type="PRINTS" id="PR00080">
    <property type="entry name" value="SDRFAMILY"/>
</dbReference>
<dbReference type="Proteomes" id="UP000218323">
    <property type="component" value="Unassembled WGS sequence"/>
</dbReference>
<evidence type="ECO:0000256" key="1">
    <source>
        <dbReference type="ARBA" id="ARBA00006484"/>
    </source>
</evidence>
<dbReference type="SUPFAM" id="SSF51735">
    <property type="entry name" value="NAD(P)-binding Rossmann-fold domains"/>
    <property type="match status" value="1"/>
</dbReference>
<dbReference type="PANTHER" id="PTHR42879">
    <property type="entry name" value="3-OXOACYL-(ACYL-CARRIER-PROTEIN) REDUCTASE"/>
    <property type="match status" value="1"/>
</dbReference>
<dbReference type="InterPro" id="IPR036291">
    <property type="entry name" value="NAD(P)-bd_dom_sf"/>
</dbReference>
<dbReference type="AlphaFoldDB" id="A0A2A4I4M8"/>
<dbReference type="GO" id="GO:0032787">
    <property type="term" value="P:monocarboxylic acid metabolic process"/>
    <property type="evidence" value="ECO:0007669"/>
    <property type="project" value="UniProtKB-ARBA"/>
</dbReference>
<name>A0A2A4I4M8_9SPHN</name>
<sequence length="253" mass="26252">MSAPLTGRVALVTGAGRGIGRAIALRLAHDGADVAVNYRRDADAAAEVVAAIEAMGRRARAYPASVDSFDACATLVEAVAADFGAIDILVNNAGIASRGQSVADTDPAELERVVRTHALAPHYLSKLAIPWMRQRTRGDIVMISSVATLYHAANGAPYNMGKAAVEALAQTLAKEERAHGIRVNIVAPGLTVTDMGKRLAMATRGVADIHELDAGSPFGRVSTPEDVAAAVAFFVSADADYVTGQKINLHGGG</sequence>
<dbReference type="PRINTS" id="PR00081">
    <property type="entry name" value="GDHRDH"/>
</dbReference>
<accession>A0A2A4I4M8</accession>
<dbReference type="Pfam" id="PF13561">
    <property type="entry name" value="adh_short_C2"/>
    <property type="match status" value="1"/>
</dbReference>
<dbReference type="FunFam" id="3.40.50.720:FF:000084">
    <property type="entry name" value="Short-chain dehydrogenase reductase"/>
    <property type="match status" value="1"/>
</dbReference>
<dbReference type="Gene3D" id="3.40.50.720">
    <property type="entry name" value="NAD(P)-binding Rossmann-like Domain"/>
    <property type="match status" value="1"/>
</dbReference>
<keyword evidence="3" id="KW-1185">Reference proteome</keyword>
<dbReference type="InterPro" id="IPR020904">
    <property type="entry name" value="Sc_DH/Rdtase_CS"/>
</dbReference>
<dbReference type="PANTHER" id="PTHR42879:SF2">
    <property type="entry name" value="3-OXOACYL-[ACYL-CARRIER-PROTEIN] REDUCTASE FABG"/>
    <property type="match status" value="1"/>
</dbReference>
<dbReference type="RefSeq" id="WP_066711828.1">
    <property type="nucleotide sequence ID" value="NZ_NWVC01000007.1"/>
</dbReference>
<comment type="similarity">
    <text evidence="1">Belongs to the short-chain dehydrogenases/reductases (SDR) family.</text>
</comment>
<organism evidence="2 3">
    <name type="scientific">Sphingomonas adhaesiva</name>
    <dbReference type="NCBI Taxonomy" id="28212"/>
    <lineage>
        <taxon>Bacteria</taxon>
        <taxon>Pseudomonadati</taxon>
        <taxon>Pseudomonadota</taxon>
        <taxon>Alphaproteobacteria</taxon>
        <taxon>Sphingomonadales</taxon>
        <taxon>Sphingomonadaceae</taxon>
        <taxon>Sphingomonas</taxon>
    </lineage>
</organism>
<reference evidence="2 3" key="1">
    <citation type="submission" date="2017-09" db="EMBL/GenBank/DDBJ databases">
        <title>Sphingomonas adhaesiva DSM 7418, whole genome shotgun sequence.</title>
        <authorList>
            <person name="Feng G."/>
            <person name="Zhu H."/>
        </authorList>
    </citation>
    <scope>NUCLEOTIDE SEQUENCE [LARGE SCALE GENOMIC DNA]</scope>
    <source>
        <strain evidence="2 3">DSM 7418</strain>
    </source>
</reference>
<gene>
    <name evidence="2" type="ORF">COA07_13785</name>
</gene>
<dbReference type="CDD" id="cd05233">
    <property type="entry name" value="SDR_c"/>
    <property type="match status" value="1"/>
</dbReference>
<proteinExistence type="inferred from homology"/>
<dbReference type="EMBL" id="NWVC01000007">
    <property type="protein sequence ID" value="PCG13581.1"/>
    <property type="molecule type" value="Genomic_DNA"/>
</dbReference>
<evidence type="ECO:0000313" key="2">
    <source>
        <dbReference type="EMBL" id="PCG13581.1"/>
    </source>
</evidence>
<dbReference type="InterPro" id="IPR002347">
    <property type="entry name" value="SDR_fam"/>
</dbReference>
<evidence type="ECO:0000313" key="3">
    <source>
        <dbReference type="Proteomes" id="UP000218323"/>
    </source>
</evidence>
<dbReference type="InterPro" id="IPR050259">
    <property type="entry name" value="SDR"/>
</dbReference>